<dbReference type="EMBL" id="LGST01000002">
    <property type="protein sequence ID" value="KNE02680.1"/>
    <property type="molecule type" value="Genomic_DNA"/>
</dbReference>
<comment type="caution">
    <text evidence="2">The sequence shown here is derived from an EMBL/GenBank/DDBJ whole genome shotgun (WGS) entry which is preliminary data.</text>
</comment>
<accession>A0A0L0P8Y7</accession>
<name>A0A0L0P8Y7_CANAR</name>
<dbReference type="VEuPathDB" id="FungiDB:QG37_00052"/>
<organism evidence="2 3">
    <name type="scientific">Candidozyma auris</name>
    <name type="common">Yeast</name>
    <name type="synonym">Candida auris</name>
    <dbReference type="NCBI Taxonomy" id="498019"/>
    <lineage>
        <taxon>Eukaryota</taxon>
        <taxon>Fungi</taxon>
        <taxon>Dikarya</taxon>
        <taxon>Ascomycota</taxon>
        <taxon>Saccharomycotina</taxon>
        <taxon>Pichiomycetes</taxon>
        <taxon>Metschnikowiaceae</taxon>
        <taxon>Candidozyma</taxon>
    </lineage>
</organism>
<dbReference type="InterPro" id="IPR019416">
    <property type="entry name" value="NCBP3"/>
</dbReference>
<dbReference type="Pfam" id="PF10309">
    <property type="entry name" value="NCBP3"/>
    <property type="match status" value="1"/>
</dbReference>
<dbReference type="VEuPathDB" id="FungiDB:CJJ07_000820"/>
<dbReference type="VEuPathDB" id="FungiDB:CJI96_0002596"/>
<dbReference type="VEuPathDB" id="FungiDB:CJI97_004137"/>
<dbReference type="PANTHER" id="PTHR16291">
    <property type="entry name" value="NUCLEAR CAP-BINDING PROTEIN SUBUNIT 3"/>
    <property type="match status" value="1"/>
</dbReference>
<dbReference type="Proteomes" id="UP000037122">
    <property type="component" value="Unassembled WGS sequence"/>
</dbReference>
<evidence type="ECO:0000256" key="1">
    <source>
        <dbReference type="SAM" id="MobiDB-lite"/>
    </source>
</evidence>
<feature type="region of interest" description="Disordered" evidence="1">
    <location>
        <begin position="161"/>
        <end position="182"/>
    </location>
</feature>
<proteinExistence type="predicted"/>
<dbReference type="VEuPathDB" id="FungiDB:CJJ09_000032"/>
<dbReference type="GO" id="GO:0000340">
    <property type="term" value="F:RNA 7-methylguanosine cap binding"/>
    <property type="evidence" value="ECO:0007669"/>
    <property type="project" value="InterPro"/>
</dbReference>
<protein>
    <submittedName>
        <fullName evidence="2">Uncharacterized protein</fullName>
    </submittedName>
</protein>
<dbReference type="AlphaFoldDB" id="A0A0L0P8Y7"/>
<feature type="compositionally biased region" description="Basic and acidic residues" evidence="1">
    <location>
        <begin position="161"/>
        <end position="176"/>
    </location>
</feature>
<feature type="compositionally biased region" description="Basic and acidic residues" evidence="1">
    <location>
        <begin position="250"/>
        <end position="262"/>
    </location>
</feature>
<reference evidence="3" key="1">
    <citation type="journal article" date="2015" name="BMC Genomics">
        <title>Draft genome of a commonly misdiagnosed multidrug resistant pathogen Candida auris.</title>
        <authorList>
            <person name="Chatterjee S."/>
            <person name="Alampalli S.V."/>
            <person name="Nageshan R.K."/>
            <person name="Chettiar S.T."/>
            <person name="Joshi S."/>
            <person name="Tatu U.S."/>
        </authorList>
    </citation>
    <scope>NUCLEOTIDE SEQUENCE [LARGE SCALE GENOMIC DNA]</scope>
    <source>
        <strain evidence="3">6684</strain>
    </source>
</reference>
<dbReference type="GO" id="GO:0003729">
    <property type="term" value="F:mRNA binding"/>
    <property type="evidence" value="ECO:0007669"/>
    <property type="project" value="InterPro"/>
</dbReference>
<feature type="region of interest" description="Disordered" evidence="1">
    <location>
        <begin position="216"/>
        <end position="299"/>
    </location>
</feature>
<feature type="compositionally biased region" description="Basic residues" evidence="1">
    <location>
        <begin position="280"/>
        <end position="299"/>
    </location>
</feature>
<feature type="compositionally biased region" description="Basic and acidic residues" evidence="1">
    <location>
        <begin position="216"/>
        <end position="233"/>
    </location>
</feature>
<sequence length="299" mass="34792">MAEPAPYGGFMTRTIDAEKEQEEKLKQQQVEIQINGVSQTLRPEALHIHGVDNLSTEDLQAFVDYYLNFEKVGDNEYREFESPIWFRVQWIDDLNVNLVFKTHEHAAEALRALSISGGPSDNEIKEFSQEYVSSIVQERETKPYAASISFHKYQKELQKQSEEKDLFEDKKPKEELQENGMDEDDSSVVLYIRQSFQSDRKVKNAAAYSRYYLLHGEPDRTQRQSTARPERNGRGRGGYAREEEETDDLFADKLESIKSRREEEDDLFAWRLREQSPGREKRRGGRGGRGGRSRGRGRR</sequence>
<evidence type="ECO:0000313" key="3">
    <source>
        <dbReference type="Proteomes" id="UP000037122"/>
    </source>
</evidence>
<evidence type="ECO:0000313" key="2">
    <source>
        <dbReference type="EMBL" id="KNE02680.1"/>
    </source>
</evidence>
<dbReference type="GO" id="GO:0005634">
    <property type="term" value="C:nucleus"/>
    <property type="evidence" value="ECO:0007669"/>
    <property type="project" value="TreeGrafter"/>
</dbReference>
<dbReference type="PANTHER" id="PTHR16291:SF0">
    <property type="entry name" value="NUCLEAR CAP-BINDING PROTEIN SUBUNIT 3"/>
    <property type="match status" value="1"/>
</dbReference>
<dbReference type="VEuPathDB" id="FungiDB:B9J08_004069"/>
<gene>
    <name evidence="2" type="ORF">QG37_00052</name>
</gene>